<comment type="caution">
    <text evidence="2">The sequence shown here is derived from an EMBL/GenBank/DDBJ whole genome shotgun (WGS) entry which is preliminary data.</text>
</comment>
<name>W6T6S5_9LACO</name>
<evidence type="ECO:0000313" key="2">
    <source>
        <dbReference type="EMBL" id="ETY73912.1"/>
    </source>
</evidence>
<dbReference type="HOGENOM" id="CLU_569600_0_0_9"/>
<gene>
    <name evidence="2" type="ORF">LFAB_09770</name>
</gene>
<evidence type="ECO:0000259" key="1">
    <source>
        <dbReference type="SMART" id="SM00635"/>
    </source>
</evidence>
<dbReference type="AlphaFoldDB" id="W6T6S5"/>
<dbReference type="PATRIC" id="fig|1400520.3.peg.1904"/>
<sequence length="492" mass="51429">MWRRIRWWLILSVSLLIGGWAGAVGGQAASSAPQTPSSAPSSILGVNIAGGFTQQPIDTNVVSGQTVNLSANATRSAIETAASLGTVARRYVWWESTDGGKTYSIVQTSGNTTASNVYSFTAPSVSTPTQLKFQVQYRYTGLLFYSDYWSQIATVTVQPQRVAATGLKVTADQSTLNNGETTTVHADVTPSDATDAVTWTSSNPSLATVDAYGNVTATSAASTTDGKADDHGTVTITGSVNGQSSTTTLTIGALQDVTVVEGTPATFTLAEVPSAMTVTNWYRVKDGSVTALNTTADSYTIKMPTNADDDNTAYFAKLSYTGNGNTQSVTTNAALLTVKKGGDLTLNSTPNFNFGQTNLAALAQGVTLGTDNQTVSANNTFDGNNTGQLQVTDQRTVGSNWTIYLTVSPFTLAQQTAMPINDAQLHVIDAAGDVNQTVAATNAAVPLFTSTGFESKRFDLNASQLQLGASPKASDGTYQSTLTWTLSAVPAP</sequence>
<evidence type="ECO:0000313" key="3">
    <source>
        <dbReference type="Proteomes" id="UP000019247"/>
    </source>
</evidence>
<dbReference type="InterPro" id="IPR008964">
    <property type="entry name" value="Invasin/intimin_cell_adhesion"/>
</dbReference>
<dbReference type="EMBL" id="AWWK01000046">
    <property type="protein sequence ID" value="ETY73912.1"/>
    <property type="molecule type" value="Genomic_DNA"/>
</dbReference>
<organism evidence="2 3">
    <name type="scientific">Lactiplantibacillus fabifermentans T30PCM01</name>
    <dbReference type="NCBI Taxonomy" id="1400520"/>
    <lineage>
        <taxon>Bacteria</taxon>
        <taxon>Bacillati</taxon>
        <taxon>Bacillota</taxon>
        <taxon>Bacilli</taxon>
        <taxon>Lactobacillales</taxon>
        <taxon>Lactobacillaceae</taxon>
        <taxon>Lactiplantibacillus</taxon>
    </lineage>
</organism>
<dbReference type="RefSeq" id="WP_033614151.1">
    <property type="nucleotide sequence ID" value="NZ_KK036498.1"/>
</dbReference>
<dbReference type="Proteomes" id="UP000019247">
    <property type="component" value="Unassembled WGS sequence"/>
</dbReference>
<dbReference type="Pfam" id="PF02368">
    <property type="entry name" value="Big_2"/>
    <property type="match status" value="1"/>
</dbReference>
<protein>
    <submittedName>
        <fullName evidence="2">Cell surface protein</fullName>
    </submittedName>
</protein>
<dbReference type="Gene3D" id="2.60.40.1080">
    <property type="match status" value="1"/>
</dbReference>
<dbReference type="OrthoDB" id="2315387at2"/>
<dbReference type="eggNOG" id="COG5492">
    <property type="taxonomic scope" value="Bacteria"/>
</dbReference>
<proteinExistence type="predicted"/>
<reference evidence="2 3" key="1">
    <citation type="journal article" date="2014" name="Genome Announc.">
        <title>Genome Sequence of Lactobacillus fabifermentans Strain T30PCM01, Isolated from Fermenting Grape Marc.</title>
        <authorList>
            <person name="Treu L."/>
            <person name="Vendramin V."/>
            <person name="Bovo B."/>
            <person name="Giacomini A."/>
            <person name="Corich V."/>
            <person name="Campanaro S."/>
        </authorList>
    </citation>
    <scope>NUCLEOTIDE SEQUENCE [LARGE SCALE GENOMIC DNA]</scope>
    <source>
        <strain evidence="2 3">T30PCM01</strain>
    </source>
</reference>
<dbReference type="InterPro" id="IPR027994">
    <property type="entry name" value="WxL_dom"/>
</dbReference>
<feature type="domain" description="BIG2" evidence="1">
    <location>
        <begin position="163"/>
        <end position="248"/>
    </location>
</feature>
<dbReference type="SMART" id="SM00635">
    <property type="entry name" value="BID_2"/>
    <property type="match status" value="1"/>
</dbReference>
<dbReference type="STRING" id="1400520.LFAB_09770"/>
<dbReference type="InterPro" id="IPR003343">
    <property type="entry name" value="Big_2"/>
</dbReference>
<dbReference type="SUPFAM" id="SSF49373">
    <property type="entry name" value="Invasin/intimin cell-adhesion fragments"/>
    <property type="match status" value="1"/>
</dbReference>
<dbReference type="Pfam" id="PF13731">
    <property type="entry name" value="WxL"/>
    <property type="match status" value="1"/>
</dbReference>
<accession>W6T6S5</accession>